<dbReference type="InterPro" id="IPR026055">
    <property type="entry name" value="FAR"/>
</dbReference>
<protein>
    <submittedName>
        <fullName evidence="2">SDR family oxidoreductase</fullName>
    </submittedName>
</protein>
<dbReference type="Gene3D" id="3.40.50.720">
    <property type="entry name" value="NAD(P)-binding Rossmann-like Domain"/>
    <property type="match status" value="1"/>
</dbReference>
<dbReference type="Pfam" id="PF07993">
    <property type="entry name" value="NAD_binding_4"/>
    <property type="match status" value="1"/>
</dbReference>
<feature type="domain" description="Thioester reductase (TE)" evidence="1">
    <location>
        <begin position="44"/>
        <end position="224"/>
    </location>
</feature>
<evidence type="ECO:0000313" key="2">
    <source>
        <dbReference type="EMBL" id="XBH18731.1"/>
    </source>
</evidence>
<proteinExistence type="predicted"/>
<reference evidence="2" key="1">
    <citation type="submission" date="2023-03" db="EMBL/GenBank/DDBJ databases">
        <title>Edaphobacter sp.</title>
        <authorList>
            <person name="Huber K.J."/>
            <person name="Papendorf J."/>
            <person name="Pilke C."/>
            <person name="Bunk B."/>
            <person name="Sproeer C."/>
            <person name="Pester M."/>
        </authorList>
    </citation>
    <scope>NUCLEOTIDE SEQUENCE</scope>
    <source>
        <strain evidence="2">DSM 110680</strain>
    </source>
</reference>
<dbReference type="SUPFAM" id="SSF51735">
    <property type="entry name" value="NAD(P)-binding Rossmann-fold domains"/>
    <property type="match status" value="1"/>
</dbReference>
<accession>A0AAU7DMV7</accession>
<gene>
    <name evidence="2" type="ORF">P8935_05310</name>
</gene>
<name>A0AAU7DMV7_9BACT</name>
<organism evidence="2">
    <name type="scientific">Telmatobacter sp. DSM 110680</name>
    <dbReference type="NCBI Taxonomy" id="3036704"/>
    <lineage>
        <taxon>Bacteria</taxon>
        <taxon>Pseudomonadati</taxon>
        <taxon>Acidobacteriota</taxon>
        <taxon>Terriglobia</taxon>
        <taxon>Terriglobales</taxon>
        <taxon>Acidobacteriaceae</taxon>
        <taxon>Telmatobacter</taxon>
    </lineage>
</organism>
<dbReference type="GO" id="GO:0035336">
    <property type="term" value="P:long-chain fatty-acyl-CoA metabolic process"/>
    <property type="evidence" value="ECO:0007669"/>
    <property type="project" value="TreeGrafter"/>
</dbReference>
<dbReference type="EMBL" id="CP121196">
    <property type="protein sequence ID" value="XBH18731.1"/>
    <property type="molecule type" value="Genomic_DNA"/>
</dbReference>
<dbReference type="InterPro" id="IPR036291">
    <property type="entry name" value="NAD(P)-bd_dom_sf"/>
</dbReference>
<sequence>MEHTILVTGATGMIGQALVPLLARRNDVRAIFALTHASEYTGLSCKVTPVRGDVTAGPDLGITPVSSREILDRTNVIVHAAANTRFSVSLDEARIVNLEGTNNLLTFASHCPRLKAIAALSTVHVAGKRTGTICEEDLDHTSGFVNSYERSKYEAELLLRESMSALPISVLRMSTVLGSTTGEVRRMAAIHHALRLYYNSLAPMIPGKPDSLVDLIAVDYAAAAVEHFAVEDFLAGRTFHICGGENALTLARLLELTREAFLRSRPSWRKRAIEMPAIVDLPTFELFARSVEEVGDSILRSSVAIIKHFVPQLVYSKTFSDVECARSLQAKGLLKPSVLEFYPRVVRWLVESGWGEHTPLAGGAGA</sequence>
<dbReference type="AlphaFoldDB" id="A0AAU7DMV7"/>
<dbReference type="RefSeq" id="WP_348263949.1">
    <property type="nucleotide sequence ID" value="NZ_CP121196.1"/>
</dbReference>
<dbReference type="PANTHER" id="PTHR11011">
    <property type="entry name" value="MALE STERILITY PROTEIN 2-RELATED"/>
    <property type="match status" value="1"/>
</dbReference>
<dbReference type="InterPro" id="IPR013120">
    <property type="entry name" value="FAR_NAD-bd"/>
</dbReference>
<dbReference type="GO" id="GO:0080019">
    <property type="term" value="F:alcohol-forming very long-chain fatty acyl-CoA reductase activity"/>
    <property type="evidence" value="ECO:0007669"/>
    <property type="project" value="InterPro"/>
</dbReference>
<dbReference type="PANTHER" id="PTHR11011:SF45">
    <property type="entry name" value="FATTY ACYL-COA REDUCTASE CG8306-RELATED"/>
    <property type="match status" value="1"/>
</dbReference>
<evidence type="ECO:0000259" key="1">
    <source>
        <dbReference type="Pfam" id="PF07993"/>
    </source>
</evidence>